<evidence type="ECO:0000313" key="3">
    <source>
        <dbReference type="Proteomes" id="UP000054630"/>
    </source>
</evidence>
<keyword evidence="3" id="KW-1185">Reference proteome</keyword>
<reference evidence="2 3" key="1">
    <citation type="submission" date="2015-01" db="EMBL/GenBank/DDBJ databases">
        <title>Evolution of Trichinella species and genotypes.</title>
        <authorList>
            <person name="Korhonen P.K."/>
            <person name="Edoardo P."/>
            <person name="Giuseppe L.R."/>
            <person name="Gasser R.B."/>
        </authorList>
    </citation>
    <scope>NUCLEOTIDE SEQUENCE [LARGE SCALE GENOMIC DNA]</scope>
    <source>
        <strain evidence="2">ISS37</strain>
    </source>
</reference>
<sequence length="223" mass="25358">MNFESLSTNCMQLFSLCFERFGLVKVICELDKIVFSKRRFVSHLVKTLARLPPAAFCTAICALPFWNFRFIHLITSDLDEFFIHSNYMHNFSKMLLGIQAEKGGLRISRNSLSTVSFFTPKICIKAKRCNEEKFCLITISCHCDCVQMKVIEELYMDVEGKHRIVIVVAEDYELYCICDNQPCSSLKHVAKCKRTPPKPVPSPVVKGGGGVSEKDFVPVRNSV</sequence>
<proteinExistence type="predicted"/>
<dbReference type="AlphaFoldDB" id="A0A0V0SKT5"/>
<feature type="region of interest" description="Disordered" evidence="1">
    <location>
        <begin position="201"/>
        <end position="223"/>
    </location>
</feature>
<gene>
    <name evidence="2" type="ORF">T07_6788</name>
</gene>
<organism evidence="2 3">
    <name type="scientific">Trichinella nelsoni</name>
    <dbReference type="NCBI Taxonomy" id="6336"/>
    <lineage>
        <taxon>Eukaryota</taxon>
        <taxon>Metazoa</taxon>
        <taxon>Ecdysozoa</taxon>
        <taxon>Nematoda</taxon>
        <taxon>Enoplea</taxon>
        <taxon>Dorylaimia</taxon>
        <taxon>Trichinellida</taxon>
        <taxon>Trichinellidae</taxon>
        <taxon>Trichinella</taxon>
    </lineage>
</organism>
<evidence type="ECO:0000256" key="1">
    <source>
        <dbReference type="SAM" id="MobiDB-lite"/>
    </source>
</evidence>
<dbReference type="Proteomes" id="UP000054630">
    <property type="component" value="Unassembled WGS sequence"/>
</dbReference>
<comment type="caution">
    <text evidence="2">The sequence shown here is derived from an EMBL/GenBank/DDBJ whole genome shotgun (WGS) entry which is preliminary data.</text>
</comment>
<protein>
    <submittedName>
        <fullName evidence="2">Uncharacterized protein</fullName>
    </submittedName>
</protein>
<name>A0A0V0SKT5_9BILA</name>
<evidence type="ECO:0000313" key="2">
    <source>
        <dbReference type="EMBL" id="KRX27330.1"/>
    </source>
</evidence>
<dbReference type="OrthoDB" id="10446651at2759"/>
<dbReference type="EMBL" id="JYDL01000004">
    <property type="protein sequence ID" value="KRX27330.1"/>
    <property type="molecule type" value="Genomic_DNA"/>
</dbReference>
<accession>A0A0V0SKT5</accession>